<proteinExistence type="predicted"/>
<sequence>MLRTVTMALLLRLARPLHTRRLTRLYADVRPGTDYVPLTPEELIPKSPEMVARATRVKEEHPERFVTPADAAEMVRKGAALIDVRTEQQVLEHEVREGVPALTAKNARRIALDNWVIAGGPPPMLGGGGRIVVCTCTAGPKSALAVEYLLQFGVDAVAVAGGLKGWDAGGLELVDLFEEDEDDEDEDDEDE</sequence>
<dbReference type="AlphaFoldDB" id="A0A8J2WZW5"/>
<dbReference type="CDD" id="cd00158">
    <property type="entry name" value="RHOD"/>
    <property type="match status" value="1"/>
</dbReference>
<dbReference type="SUPFAM" id="SSF52821">
    <property type="entry name" value="Rhodanese/Cell cycle control phosphatase"/>
    <property type="match status" value="1"/>
</dbReference>
<dbReference type="InterPro" id="IPR036873">
    <property type="entry name" value="Rhodanese-like_dom_sf"/>
</dbReference>
<evidence type="ECO:0000259" key="2">
    <source>
        <dbReference type="PROSITE" id="PS50206"/>
    </source>
</evidence>
<gene>
    <name evidence="3" type="ORF">PECAL_2P16140</name>
</gene>
<organism evidence="3 4">
    <name type="scientific">Pelagomonas calceolata</name>
    <dbReference type="NCBI Taxonomy" id="35677"/>
    <lineage>
        <taxon>Eukaryota</taxon>
        <taxon>Sar</taxon>
        <taxon>Stramenopiles</taxon>
        <taxon>Ochrophyta</taxon>
        <taxon>Pelagophyceae</taxon>
        <taxon>Pelagomonadales</taxon>
        <taxon>Pelagomonadaceae</taxon>
        <taxon>Pelagomonas</taxon>
    </lineage>
</organism>
<keyword evidence="4" id="KW-1185">Reference proteome</keyword>
<feature type="chain" id="PRO_5035147367" description="Rhodanese domain-containing protein" evidence="1">
    <location>
        <begin position="20"/>
        <end position="191"/>
    </location>
</feature>
<dbReference type="Proteomes" id="UP000789595">
    <property type="component" value="Unassembled WGS sequence"/>
</dbReference>
<dbReference type="PROSITE" id="PS50206">
    <property type="entry name" value="RHODANESE_3"/>
    <property type="match status" value="1"/>
</dbReference>
<dbReference type="InterPro" id="IPR001763">
    <property type="entry name" value="Rhodanese-like_dom"/>
</dbReference>
<dbReference type="Gene3D" id="3.40.250.10">
    <property type="entry name" value="Rhodanese-like domain"/>
    <property type="match status" value="1"/>
</dbReference>
<keyword evidence="1" id="KW-0732">Signal</keyword>
<name>A0A8J2WZW5_9STRA</name>
<accession>A0A8J2WZW5</accession>
<dbReference type="EMBL" id="CAKKNE010000002">
    <property type="protein sequence ID" value="CAH0368546.1"/>
    <property type="molecule type" value="Genomic_DNA"/>
</dbReference>
<evidence type="ECO:0000256" key="1">
    <source>
        <dbReference type="SAM" id="SignalP"/>
    </source>
</evidence>
<reference evidence="3" key="1">
    <citation type="submission" date="2021-11" db="EMBL/GenBank/DDBJ databases">
        <authorList>
            <consortium name="Genoscope - CEA"/>
            <person name="William W."/>
        </authorList>
    </citation>
    <scope>NUCLEOTIDE SEQUENCE</scope>
</reference>
<protein>
    <recommendedName>
        <fullName evidence="2">Rhodanese domain-containing protein</fullName>
    </recommendedName>
</protein>
<evidence type="ECO:0000313" key="4">
    <source>
        <dbReference type="Proteomes" id="UP000789595"/>
    </source>
</evidence>
<feature type="domain" description="Rhodanese" evidence="2">
    <location>
        <begin position="129"/>
        <end position="175"/>
    </location>
</feature>
<feature type="signal peptide" evidence="1">
    <location>
        <begin position="1"/>
        <end position="19"/>
    </location>
</feature>
<evidence type="ECO:0000313" key="3">
    <source>
        <dbReference type="EMBL" id="CAH0368546.1"/>
    </source>
</evidence>
<dbReference type="SMART" id="SM00450">
    <property type="entry name" value="RHOD"/>
    <property type="match status" value="1"/>
</dbReference>
<comment type="caution">
    <text evidence="3">The sequence shown here is derived from an EMBL/GenBank/DDBJ whole genome shotgun (WGS) entry which is preliminary data.</text>
</comment>